<proteinExistence type="predicted"/>
<dbReference type="Pfam" id="PF12684">
    <property type="entry name" value="DUF3799"/>
    <property type="match status" value="1"/>
</dbReference>
<accession>A0A8S5UJ04</accession>
<evidence type="ECO:0000259" key="1">
    <source>
        <dbReference type="Pfam" id="PF12684"/>
    </source>
</evidence>
<organism evidence="2">
    <name type="scientific">Siphoviridae sp. ctTDf8</name>
    <dbReference type="NCBI Taxonomy" id="2825517"/>
    <lineage>
        <taxon>Viruses</taxon>
        <taxon>Duplodnaviria</taxon>
        <taxon>Heunggongvirae</taxon>
        <taxon>Uroviricota</taxon>
        <taxon>Caudoviricetes</taxon>
    </lineage>
</organism>
<dbReference type="Gene3D" id="3.90.320.10">
    <property type="match status" value="1"/>
</dbReference>
<feature type="domain" description="Putative exodeoxyribonuclease 8 PDDEXK-like" evidence="1">
    <location>
        <begin position="41"/>
        <end position="246"/>
    </location>
</feature>
<dbReference type="InterPro" id="IPR011604">
    <property type="entry name" value="PDDEXK-like_dom_sf"/>
</dbReference>
<evidence type="ECO:0000313" key="2">
    <source>
        <dbReference type="EMBL" id="DAF94464.1"/>
    </source>
</evidence>
<dbReference type="InterPro" id="IPR024432">
    <property type="entry name" value="Put_RecE_PDDEXK-like_dom"/>
</dbReference>
<sequence>MTVKDSIAEYHARPGVSKTKLWCLLNDTPAKFKWLQDHPEPPTAAMQFGSALHKYVLEPDGFFDEYAVAPQCDRRTKAGKEEYQAFVESAQGKTVISADDAGLIAEMTGAIRSNPRADFLLRGEVETSYYWRDEMTGLDCQARPDCVKMVDGKALIVDLKTCARADTETMVKQAYALGYDMQAAMFMEAVSRERNVGCDFLFVCIEKEPPYLVNILQADDLMIKSGQDRFREAIGIYKSCLDSGNWYGYEGAFGMVNTLGLPKWVEKTLE</sequence>
<protein>
    <submittedName>
        <fullName evidence="2">Exodeoxyribonuclease 8</fullName>
    </submittedName>
</protein>
<reference evidence="2" key="1">
    <citation type="journal article" date="2021" name="Proc. Natl. Acad. Sci. U.S.A.">
        <title>A Catalog of Tens of Thousands of Viruses from Human Metagenomes Reveals Hidden Associations with Chronic Diseases.</title>
        <authorList>
            <person name="Tisza M.J."/>
            <person name="Buck C.B."/>
        </authorList>
    </citation>
    <scope>NUCLEOTIDE SEQUENCE</scope>
    <source>
        <strain evidence="2">CtTDf8</strain>
    </source>
</reference>
<dbReference type="EMBL" id="BK016093">
    <property type="protein sequence ID" value="DAF94464.1"/>
    <property type="molecule type" value="Genomic_DNA"/>
</dbReference>
<name>A0A8S5UJ04_9CAUD</name>